<dbReference type="PROSITE" id="PS50043">
    <property type="entry name" value="HTH_LUXR_2"/>
    <property type="match status" value="1"/>
</dbReference>
<dbReference type="KEGG" id="aay:WYH_03325"/>
<dbReference type="InterPro" id="IPR016032">
    <property type="entry name" value="Sig_transdc_resp-reg_C-effctor"/>
</dbReference>
<evidence type="ECO:0000313" key="5">
    <source>
        <dbReference type="EMBL" id="AKH44344.1"/>
    </source>
</evidence>
<evidence type="ECO:0000259" key="4">
    <source>
        <dbReference type="PROSITE" id="PS50043"/>
    </source>
</evidence>
<dbReference type="InterPro" id="IPR036388">
    <property type="entry name" value="WH-like_DNA-bd_sf"/>
</dbReference>
<evidence type="ECO:0000256" key="3">
    <source>
        <dbReference type="ARBA" id="ARBA00023163"/>
    </source>
</evidence>
<dbReference type="GO" id="GO:0006355">
    <property type="term" value="P:regulation of DNA-templated transcription"/>
    <property type="evidence" value="ECO:0007669"/>
    <property type="project" value="InterPro"/>
</dbReference>
<dbReference type="InterPro" id="IPR000792">
    <property type="entry name" value="Tscrpt_reg_LuxR_C"/>
</dbReference>
<keyword evidence="3" id="KW-0804">Transcription</keyword>
<dbReference type="SUPFAM" id="SSF46894">
    <property type="entry name" value="C-terminal effector domain of the bipartite response regulators"/>
    <property type="match status" value="1"/>
</dbReference>
<sequence length="322" mass="35892">MSGGATLLGSATGMADFLLELYHDAAECGPDELRLRVLRRFQEIVPFDFAVWGGGQAEGRLVTDLIVLDQSKAILGEWEEVADQDAFCDLTLNRLGTTARFDDVPSYRRGLAYNEHWRRFDASHMMATIVAEQSDGYVSFVGLCADNRPSEFTDDERSIKQLLMPHFSQALRMSRDIRRARGDVEREAVALVSADGTILSAEQPFFELARREWGNCASGLPTELLHALKRRKSVRGMNVSARIAPFGRNYFLHLSAAPVLDCLSPREREVAELFAAGLTHKDVARELGSSPSTVRNQLARIYEKLGISSKASLASLIDRERR</sequence>
<dbReference type="PANTHER" id="PTHR44688">
    <property type="entry name" value="DNA-BINDING TRANSCRIPTIONAL ACTIVATOR DEVR_DOSR"/>
    <property type="match status" value="1"/>
</dbReference>
<keyword evidence="2" id="KW-0238">DNA-binding</keyword>
<protein>
    <submittedName>
        <fullName evidence="5">Transcriptional regulatory protein NarL</fullName>
    </submittedName>
</protein>
<geneLocation type="plasmid" evidence="5 6">
    <name>unnamed</name>
</geneLocation>
<organism evidence="5 6">
    <name type="scientific">Croceibacterium atlanticum</name>
    <dbReference type="NCBI Taxonomy" id="1267766"/>
    <lineage>
        <taxon>Bacteria</taxon>
        <taxon>Pseudomonadati</taxon>
        <taxon>Pseudomonadota</taxon>
        <taxon>Alphaproteobacteria</taxon>
        <taxon>Sphingomonadales</taxon>
        <taxon>Erythrobacteraceae</taxon>
        <taxon>Croceibacterium</taxon>
    </lineage>
</organism>
<evidence type="ECO:0000313" key="6">
    <source>
        <dbReference type="Proteomes" id="UP000034392"/>
    </source>
</evidence>
<proteinExistence type="predicted"/>
<feature type="domain" description="HTH luxR-type" evidence="4">
    <location>
        <begin position="256"/>
        <end position="321"/>
    </location>
</feature>
<gene>
    <name evidence="5" type="primary">narL</name>
    <name evidence="5" type="ORF">WYH_03325</name>
</gene>
<keyword evidence="5" id="KW-0614">Plasmid</keyword>
<dbReference type="Pfam" id="PF00196">
    <property type="entry name" value="GerE"/>
    <property type="match status" value="1"/>
</dbReference>
<dbReference type="GO" id="GO:0003677">
    <property type="term" value="F:DNA binding"/>
    <property type="evidence" value="ECO:0007669"/>
    <property type="project" value="UniProtKB-KW"/>
</dbReference>
<dbReference type="Proteomes" id="UP000034392">
    <property type="component" value="Plasmid unnamed"/>
</dbReference>
<dbReference type="PANTHER" id="PTHR44688:SF16">
    <property type="entry name" value="DNA-BINDING TRANSCRIPTIONAL ACTIVATOR DEVR_DOSR"/>
    <property type="match status" value="1"/>
</dbReference>
<dbReference type="OrthoDB" id="9782896at2"/>
<dbReference type="CDD" id="cd06170">
    <property type="entry name" value="LuxR_C_like"/>
    <property type="match status" value="1"/>
</dbReference>
<dbReference type="EMBL" id="CP011453">
    <property type="protein sequence ID" value="AKH44344.1"/>
    <property type="molecule type" value="Genomic_DNA"/>
</dbReference>
<dbReference type="AlphaFoldDB" id="A0A0F7KXD2"/>
<evidence type="ECO:0000256" key="1">
    <source>
        <dbReference type="ARBA" id="ARBA00023015"/>
    </source>
</evidence>
<accession>A0A0F7KXD2</accession>
<evidence type="ECO:0000256" key="2">
    <source>
        <dbReference type="ARBA" id="ARBA00023125"/>
    </source>
</evidence>
<keyword evidence="1" id="KW-0805">Transcription regulation</keyword>
<dbReference type="Gene3D" id="1.10.10.10">
    <property type="entry name" value="Winged helix-like DNA-binding domain superfamily/Winged helix DNA-binding domain"/>
    <property type="match status" value="1"/>
</dbReference>
<dbReference type="PATRIC" id="fig|1267766.3.peg.3346"/>
<dbReference type="SMART" id="SM00421">
    <property type="entry name" value="HTH_LUXR"/>
    <property type="match status" value="1"/>
</dbReference>
<keyword evidence="6" id="KW-1185">Reference proteome</keyword>
<reference evidence="5" key="1">
    <citation type="submission" date="2015-08" db="EMBL/GenBank/DDBJ databases">
        <title>The complete genome of Altererythrobacter atlanticus strain 26DY36.</title>
        <authorList>
            <person name="Wu Y.-H."/>
            <person name="Cheng H."/>
            <person name="Wu X.-W."/>
        </authorList>
    </citation>
    <scope>NUCLEOTIDE SEQUENCE</scope>
    <source>
        <strain evidence="5">26DY36</strain>
        <plasmid evidence="5">unnamed</plasmid>
    </source>
</reference>
<name>A0A0F7KXD2_9SPHN</name>
<dbReference type="PRINTS" id="PR00038">
    <property type="entry name" value="HTHLUXR"/>
</dbReference>